<accession>X7YKM1</accession>
<dbReference type="EMBL" id="JAOB01000093">
    <property type="protein sequence ID" value="EUA06925.1"/>
    <property type="molecule type" value="Genomic_DNA"/>
</dbReference>
<keyword evidence="3 8" id="KW-0719">Serine esterase</keyword>
<organism evidence="9">
    <name type="scientific">Mycobacterium xenopi 4042</name>
    <dbReference type="NCBI Taxonomy" id="1299334"/>
    <lineage>
        <taxon>Bacteria</taxon>
        <taxon>Bacillati</taxon>
        <taxon>Actinomycetota</taxon>
        <taxon>Actinomycetes</taxon>
        <taxon>Mycobacteriales</taxon>
        <taxon>Mycobacteriaceae</taxon>
        <taxon>Mycobacterium</taxon>
    </lineage>
</organism>
<protein>
    <recommendedName>
        <fullName evidence="8">Cutinase</fullName>
        <ecNumber evidence="8">3.1.1.-</ecNumber>
    </recommendedName>
</protein>
<evidence type="ECO:0000256" key="7">
    <source>
        <dbReference type="ARBA" id="ARBA00023157"/>
    </source>
</evidence>
<dbReference type="Gene3D" id="3.40.50.1820">
    <property type="entry name" value="alpha/beta hydrolase"/>
    <property type="match status" value="2"/>
</dbReference>
<comment type="caution">
    <text evidence="9">The sequence shown here is derived from an EMBL/GenBank/DDBJ whole genome shotgun (WGS) entry which is preliminary data.</text>
</comment>
<sequence>MLFAPVPRMMPSAAAVDCPDVEVIFARGTSEPPGVGRVGQALVDSLRQQTGLNVDAYGVKYPAGKLQLGGGDGANDTISRVKDVVQACPNTKIVLGGYSQGASVMDIVAGVPVGGVTWGSSLPPQYVDNIAALATFGNIADRSGSPISSQSQLLGSKAIDLCNPGDPICHAGPGNEWSDHTDGYVPTYTTQAATFIAAKLLTAGASSVPGRARCPARPRRWDRVRPWDPTSRRLAPGNAWVGVSDRSGMSFRPASGLLGLLTAAALAIPPFALIPPAHAASCPDVQVVFARGRLEPAGTGQIGTALVSALRSRVSGKNIGVYPVNYAANADVVRGANDMSGHIQYMANTCPDTRLVLGGYSLGAAVTDVVLAAPGPMLGFTNPLPPGADEHIAAVALFGNGTQWVGPITTFNPIYNDRTIELCHGADPVCNPADPKTWSNNWPEHLAPAYIKAGMVDQAADFVAGKL</sequence>
<dbReference type="Pfam" id="PF01083">
    <property type="entry name" value="Cutinase"/>
    <property type="match status" value="2"/>
</dbReference>
<evidence type="ECO:0000313" key="9">
    <source>
        <dbReference type="EMBL" id="EUA06925.1"/>
    </source>
</evidence>
<dbReference type="PATRIC" id="fig|1299334.3.peg.10200"/>
<dbReference type="GO" id="GO:0052689">
    <property type="term" value="F:carboxylic ester hydrolase activity"/>
    <property type="evidence" value="ECO:0007669"/>
    <property type="project" value="UniProtKB-KW"/>
</dbReference>
<evidence type="ECO:0000256" key="1">
    <source>
        <dbReference type="ARBA" id="ARBA00004613"/>
    </source>
</evidence>
<dbReference type="GO" id="GO:0005576">
    <property type="term" value="C:extracellular region"/>
    <property type="evidence" value="ECO:0007669"/>
    <property type="project" value="UniProtKB-SubCell"/>
</dbReference>
<evidence type="ECO:0000256" key="3">
    <source>
        <dbReference type="ARBA" id="ARBA00022487"/>
    </source>
</evidence>
<evidence type="ECO:0000256" key="8">
    <source>
        <dbReference type="RuleBase" id="RU361263"/>
    </source>
</evidence>
<dbReference type="AlphaFoldDB" id="X7YKM1"/>
<dbReference type="SUPFAM" id="SSF53474">
    <property type="entry name" value="alpha/beta-Hydrolases"/>
    <property type="match status" value="2"/>
</dbReference>
<keyword evidence="4 8" id="KW-0964">Secreted</keyword>
<keyword evidence="5" id="KW-0732">Signal</keyword>
<gene>
    <name evidence="9" type="ORF">I553_0619</name>
</gene>
<evidence type="ECO:0000256" key="5">
    <source>
        <dbReference type="ARBA" id="ARBA00022729"/>
    </source>
</evidence>
<dbReference type="InterPro" id="IPR000675">
    <property type="entry name" value="Cutinase/axe"/>
</dbReference>
<dbReference type="PANTHER" id="PTHR33630:SF9">
    <property type="entry name" value="CUTINASE 4"/>
    <property type="match status" value="1"/>
</dbReference>
<evidence type="ECO:0000256" key="6">
    <source>
        <dbReference type="ARBA" id="ARBA00022801"/>
    </source>
</evidence>
<dbReference type="PROSITE" id="PS00155">
    <property type="entry name" value="CUTINASE_1"/>
    <property type="match status" value="2"/>
</dbReference>
<dbReference type="SMART" id="SM01110">
    <property type="entry name" value="Cutinase"/>
    <property type="match status" value="2"/>
</dbReference>
<comment type="subcellular location">
    <subcellularLocation>
        <location evidence="1 8">Secreted</location>
    </subcellularLocation>
</comment>
<dbReference type="EC" id="3.1.1.-" evidence="8"/>
<evidence type="ECO:0000256" key="4">
    <source>
        <dbReference type="ARBA" id="ARBA00022525"/>
    </source>
</evidence>
<keyword evidence="6 8" id="KW-0378">Hydrolase</keyword>
<dbReference type="InterPro" id="IPR029058">
    <property type="entry name" value="AB_hydrolase_fold"/>
</dbReference>
<reference evidence="9" key="1">
    <citation type="submission" date="2014-01" db="EMBL/GenBank/DDBJ databases">
        <authorList>
            <person name="Brown-Elliot B."/>
            <person name="Wallace R."/>
            <person name="Lenaerts A."/>
            <person name="Ordway D."/>
            <person name="DeGroote M.A."/>
            <person name="Parker T."/>
            <person name="Sizemore C."/>
            <person name="Tallon L.J."/>
            <person name="Sadzewicz L.K."/>
            <person name="Sengamalay N."/>
            <person name="Fraser C.M."/>
            <person name="Hine E."/>
            <person name="Shefchek K.A."/>
            <person name="Das S.P."/>
            <person name="Tettelin H."/>
        </authorList>
    </citation>
    <scope>NUCLEOTIDE SEQUENCE [LARGE SCALE GENOMIC DNA]</scope>
    <source>
        <strain evidence="9">4042</strain>
    </source>
</reference>
<proteinExistence type="inferred from homology"/>
<keyword evidence="7" id="KW-1015">Disulfide bond</keyword>
<comment type="similarity">
    <text evidence="2 8">Belongs to the cutinase family.</text>
</comment>
<dbReference type="PANTHER" id="PTHR33630">
    <property type="entry name" value="CUTINASE RV1984C-RELATED-RELATED"/>
    <property type="match status" value="1"/>
</dbReference>
<evidence type="ECO:0000256" key="2">
    <source>
        <dbReference type="ARBA" id="ARBA00007534"/>
    </source>
</evidence>
<name>X7YKM1_MYCXE</name>
<dbReference type="InterPro" id="IPR043580">
    <property type="entry name" value="CUTINASE_1"/>
</dbReference>
<comment type="function">
    <text evidence="8">Catalyzes the hydrolysis of complex carboxylic polyesters found in the cell wall of plants. Degrades cutin, a macromolecule that forms the structure of the plant cuticle.</text>
</comment>